<dbReference type="EMBL" id="OU896721">
    <property type="protein sequence ID" value="CAH1153982.1"/>
    <property type="molecule type" value="Genomic_DNA"/>
</dbReference>
<evidence type="ECO:0000256" key="1">
    <source>
        <dbReference type="SAM" id="MobiDB-lite"/>
    </source>
</evidence>
<dbReference type="Proteomes" id="UP001153737">
    <property type="component" value="Chromosome 15"/>
</dbReference>
<keyword evidence="3" id="KW-1185">Reference proteome</keyword>
<evidence type="ECO:0000313" key="2">
    <source>
        <dbReference type="EMBL" id="CAH1153982.1"/>
    </source>
</evidence>
<proteinExistence type="predicted"/>
<protein>
    <recommendedName>
        <fullName evidence="4">MADF domain-containing protein</fullName>
    </recommendedName>
</protein>
<accession>A0A9P0DKS2</accession>
<reference evidence="2" key="2">
    <citation type="submission" date="2022-10" db="EMBL/GenBank/DDBJ databases">
        <authorList>
            <consortium name="ENA_rothamsted_submissions"/>
            <consortium name="culmorum"/>
            <person name="King R."/>
        </authorList>
    </citation>
    <scope>NUCLEOTIDE SEQUENCE</scope>
</reference>
<evidence type="ECO:0008006" key="4">
    <source>
        <dbReference type="Google" id="ProtNLM"/>
    </source>
</evidence>
<name>A0A9P0DKS2_PHACE</name>
<reference evidence="2" key="1">
    <citation type="submission" date="2022-01" db="EMBL/GenBank/DDBJ databases">
        <authorList>
            <person name="King R."/>
        </authorList>
    </citation>
    <scope>NUCLEOTIDE SEQUENCE</scope>
</reference>
<gene>
    <name evidence="2" type="ORF">PHAECO_LOCUS4584</name>
</gene>
<dbReference type="AlphaFoldDB" id="A0A9P0DKS2"/>
<dbReference type="OrthoDB" id="8195830at2759"/>
<evidence type="ECO:0000313" key="3">
    <source>
        <dbReference type="Proteomes" id="UP001153737"/>
    </source>
</evidence>
<feature type="non-terminal residue" evidence="2">
    <location>
        <position position="171"/>
    </location>
</feature>
<organism evidence="2 3">
    <name type="scientific">Phaedon cochleariae</name>
    <name type="common">Mustard beetle</name>
    <dbReference type="NCBI Taxonomy" id="80249"/>
    <lineage>
        <taxon>Eukaryota</taxon>
        <taxon>Metazoa</taxon>
        <taxon>Ecdysozoa</taxon>
        <taxon>Arthropoda</taxon>
        <taxon>Hexapoda</taxon>
        <taxon>Insecta</taxon>
        <taxon>Pterygota</taxon>
        <taxon>Neoptera</taxon>
        <taxon>Endopterygota</taxon>
        <taxon>Coleoptera</taxon>
        <taxon>Polyphaga</taxon>
        <taxon>Cucujiformia</taxon>
        <taxon>Chrysomeloidea</taxon>
        <taxon>Chrysomelidae</taxon>
        <taxon>Chrysomelinae</taxon>
        <taxon>Chrysomelini</taxon>
        <taxon>Phaedon</taxon>
    </lineage>
</organism>
<sequence length="171" mass="19523">KLWKHLRDRFVKEKKKFPSGAGAPISNWVHFDAMLFYNKFTKKRKTFTATKKTPISRPSSSASVWSTVTMESVTSPESRTESPLEEATSPGNFTEEEEQPVADPSGIKRKLPTGRTPTTPIGVQGRKKKLTRRKNWTKFWEWLSQSLLFLEIGRPFPVTQTARLCSTCMKS</sequence>
<feature type="region of interest" description="Disordered" evidence="1">
    <location>
        <begin position="51"/>
        <end position="129"/>
    </location>
</feature>
<feature type="compositionally biased region" description="Polar residues" evidence="1">
    <location>
        <begin position="56"/>
        <end position="77"/>
    </location>
</feature>